<dbReference type="SUPFAM" id="SSF47370">
    <property type="entry name" value="Bromodomain"/>
    <property type="match status" value="1"/>
</dbReference>
<feature type="compositionally biased region" description="Polar residues" evidence="10">
    <location>
        <begin position="263"/>
        <end position="278"/>
    </location>
</feature>
<feature type="domain" description="AAA+ ATPase" evidence="11">
    <location>
        <begin position="625"/>
        <end position="766"/>
    </location>
</feature>
<dbReference type="GO" id="GO:0042393">
    <property type="term" value="F:histone binding"/>
    <property type="evidence" value="ECO:0007669"/>
    <property type="project" value="UniProtKB-ARBA"/>
</dbReference>
<evidence type="ECO:0000256" key="7">
    <source>
        <dbReference type="ARBA" id="ARBA00022840"/>
    </source>
</evidence>
<dbReference type="GO" id="GO:0000785">
    <property type="term" value="C:chromatin"/>
    <property type="evidence" value="ECO:0007669"/>
    <property type="project" value="UniProtKB-ARBA"/>
</dbReference>
<dbReference type="InterPro" id="IPR036427">
    <property type="entry name" value="Bromodomain-like_sf"/>
</dbReference>
<dbReference type="Pfam" id="PF00004">
    <property type="entry name" value="AAA"/>
    <property type="match status" value="1"/>
</dbReference>
<dbReference type="GO" id="GO:0003682">
    <property type="term" value="F:chromatin binding"/>
    <property type="evidence" value="ECO:0007669"/>
    <property type="project" value="TreeGrafter"/>
</dbReference>
<evidence type="ECO:0000256" key="3">
    <source>
        <dbReference type="ARBA" id="ARBA00006914"/>
    </source>
</evidence>
<evidence type="ECO:0000256" key="8">
    <source>
        <dbReference type="ARBA" id="ARBA00023117"/>
    </source>
</evidence>
<dbReference type="GO" id="GO:0005634">
    <property type="term" value="C:nucleus"/>
    <property type="evidence" value="ECO:0007669"/>
    <property type="project" value="UniProtKB-SubCell"/>
</dbReference>
<dbReference type="Proteomes" id="UP000756921">
    <property type="component" value="Unassembled WGS sequence"/>
</dbReference>
<feature type="region of interest" description="Disordered" evidence="10">
    <location>
        <begin position="1643"/>
        <end position="1706"/>
    </location>
</feature>
<dbReference type="InterPro" id="IPR003593">
    <property type="entry name" value="AAA+_ATPase"/>
</dbReference>
<dbReference type="PANTHER" id="PTHR23069:SF0">
    <property type="entry name" value="TAT-BINDING HOMOLOG 7"/>
    <property type="match status" value="1"/>
</dbReference>
<evidence type="ECO:0000256" key="10">
    <source>
        <dbReference type="SAM" id="MobiDB-lite"/>
    </source>
</evidence>
<protein>
    <submittedName>
        <fullName evidence="12">ATPase</fullName>
    </submittedName>
</protein>
<evidence type="ECO:0000313" key="12">
    <source>
        <dbReference type="EMBL" id="KAF9735536.1"/>
    </source>
</evidence>
<dbReference type="SMART" id="SM00382">
    <property type="entry name" value="AAA"/>
    <property type="match status" value="1"/>
</dbReference>
<dbReference type="InterPro" id="IPR003960">
    <property type="entry name" value="ATPase_AAA_CS"/>
</dbReference>
<dbReference type="GO" id="GO:0006334">
    <property type="term" value="P:nucleosome assembly"/>
    <property type="evidence" value="ECO:0007669"/>
    <property type="project" value="TreeGrafter"/>
</dbReference>
<proteinExistence type="inferred from homology"/>
<evidence type="ECO:0000259" key="11">
    <source>
        <dbReference type="SMART" id="SM00382"/>
    </source>
</evidence>
<dbReference type="Gene3D" id="3.40.50.300">
    <property type="entry name" value="P-loop containing nucleotide triphosphate hydrolases"/>
    <property type="match status" value="2"/>
</dbReference>
<dbReference type="PANTHER" id="PTHR23069">
    <property type="entry name" value="AAA DOMAIN-CONTAINING"/>
    <property type="match status" value="1"/>
</dbReference>
<dbReference type="EMBL" id="WJXW01000006">
    <property type="protein sequence ID" value="KAF9735536.1"/>
    <property type="molecule type" value="Genomic_DNA"/>
</dbReference>
<dbReference type="CDD" id="cd05491">
    <property type="entry name" value="Bromo_TBP7_like"/>
    <property type="match status" value="1"/>
</dbReference>
<dbReference type="Gene3D" id="1.10.8.60">
    <property type="match status" value="1"/>
</dbReference>
<dbReference type="FunFam" id="3.40.50.300:FF:000061">
    <property type="entry name" value="ATPase family, AAA domain-containing 2"/>
    <property type="match status" value="1"/>
</dbReference>
<comment type="caution">
    <text evidence="12">The sequence shown here is derived from an EMBL/GenBank/DDBJ whole genome shotgun (WGS) entry which is preliminary data.</text>
</comment>
<dbReference type="GO" id="GO:0016887">
    <property type="term" value="F:ATP hydrolysis activity"/>
    <property type="evidence" value="ECO:0007669"/>
    <property type="project" value="InterPro"/>
</dbReference>
<feature type="compositionally biased region" description="Acidic residues" evidence="10">
    <location>
        <begin position="347"/>
        <end position="369"/>
    </location>
</feature>
<feature type="compositionally biased region" description="Polar residues" evidence="10">
    <location>
        <begin position="1370"/>
        <end position="1384"/>
    </location>
</feature>
<dbReference type="InterPro" id="IPR041569">
    <property type="entry name" value="AAA_lid_3"/>
</dbReference>
<accession>A0A9P6KR68</accession>
<keyword evidence="6" id="KW-0378">Hydrolase</keyword>
<evidence type="ECO:0000256" key="5">
    <source>
        <dbReference type="ARBA" id="ARBA00022741"/>
    </source>
</evidence>
<gene>
    <name evidence="12" type="ORF">PMIN01_06941</name>
</gene>
<keyword evidence="9" id="KW-0539">Nucleus</keyword>
<feature type="compositionally biased region" description="Gly residues" evidence="10">
    <location>
        <begin position="1656"/>
        <end position="1665"/>
    </location>
</feature>
<feature type="compositionally biased region" description="Polar residues" evidence="10">
    <location>
        <begin position="1457"/>
        <end position="1471"/>
    </location>
</feature>
<evidence type="ECO:0000256" key="1">
    <source>
        <dbReference type="ARBA" id="ARBA00004123"/>
    </source>
</evidence>
<feature type="compositionally biased region" description="Polar residues" evidence="10">
    <location>
        <begin position="1668"/>
        <end position="1682"/>
    </location>
</feature>
<dbReference type="FunFam" id="1.10.8.60:FF:000016">
    <property type="entry name" value="ATPase family AAA domain-containing protein 2B"/>
    <property type="match status" value="1"/>
</dbReference>
<keyword evidence="7" id="KW-0067">ATP-binding</keyword>
<feature type="region of interest" description="Disordered" evidence="10">
    <location>
        <begin position="1369"/>
        <end position="1502"/>
    </location>
</feature>
<dbReference type="GO" id="GO:0006337">
    <property type="term" value="P:nucleosome disassembly"/>
    <property type="evidence" value="ECO:0007669"/>
    <property type="project" value="TreeGrafter"/>
</dbReference>
<dbReference type="InterPro" id="IPR003959">
    <property type="entry name" value="ATPase_AAA_core"/>
</dbReference>
<dbReference type="InterPro" id="IPR027417">
    <property type="entry name" value="P-loop_NTPase"/>
</dbReference>
<dbReference type="FunFam" id="3.40.50.300:FF:001218">
    <property type="entry name" value="AAA family ATPase, putative"/>
    <property type="match status" value="1"/>
</dbReference>
<dbReference type="GO" id="GO:0140674">
    <property type="term" value="F:ATP-dependent histone chaperone activity"/>
    <property type="evidence" value="ECO:0007669"/>
    <property type="project" value="UniProtKB-ARBA"/>
</dbReference>
<evidence type="ECO:0000256" key="4">
    <source>
        <dbReference type="ARBA" id="ARBA00022454"/>
    </source>
</evidence>
<feature type="region of interest" description="Disordered" evidence="10">
    <location>
        <begin position="1516"/>
        <end position="1550"/>
    </location>
</feature>
<evidence type="ECO:0000313" key="13">
    <source>
        <dbReference type="Proteomes" id="UP000756921"/>
    </source>
</evidence>
<feature type="region of interest" description="Disordered" evidence="10">
    <location>
        <begin position="1"/>
        <end position="534"/>
    </location>
</feature>
<dbReference type="OrthoDB" id="5421at2759"/>
<feature type="compositionally biased region" description="Low complexity" evidence="10">
    <location>
        <begin position="372"/>
        <end position="385"/>
    </location>
</feature>
<keyword evidence="13" id="KW-1185">Reference proteome</keyword>
<feature type="compositionally biased region" description="Polar residues" evidence="10">
    <location>
        <begin position="1408"/>
        <end position="1423"/>
    </location>
</feature>
<keyword evidence="8" id="KW-0103">Bromodomain</keyword>
<reference evidence="12" key="1">
    <citation type="journal article" date="2020" name="Mol. Plant Microbe Interact.">
        <title>Genome Sequence of the Biocontrol Agent Coniothyrium minitans strain Conio (IMI 134523).</title>
        <authorList>
            <person name="Patel D."/>
            <person name="Shittu T.A."/>
            <person name="Baroncelli R."/>
            <person name="Muthumeenakshi S."/>
            <person name="Osborne T.H."/>
            <person name="Janganan T.K."/>
            <person name="Sreenivasaprasad S."/>
        </authorList>
    </citation>
    <scope>NUCLEOTIDE SEQUENCE</scope>
    <source>
        <strain evidence="12">Conio</strain>
    </source>
</reference>
<feature type="compositionally biased region" description="Low complexity" evidence="10">
    <location>
        <begin position="1525"/>
        <end position="1536"/>
    </location>
</feature>
<evidence type="ECO:0000256" key="6">
    <source>
        <dbReference type="ARBA" id="ARBA00022801"/>
    </source>
</evidence>
<dbReference type="GO" id="GO:0045815">
    <property type="term" value="P:transcription initiation-coupled chromatin remodeling"/>
    <property type="evidence" value="ECO:0007669"/>
    <property type="project" value="TreeGrafter"/>
</dbReference>
<dbReference type="GO" id="GO:0005524">
    <property type="term" value="F:ATP binding"/>
    <property type="evidence" value="ECO:0007669"/>
    <property type="project" value="UniProtKB-KW"/>
</dbReference>
<feature type="compositionally biased region" description="Basic and acidic residues" evidence="10">
    <location>
        <begin position="1385"/>
        <end position="1407"/>
    </location>
</feature>
<sequence>MSSRSKRKLEHFDPNASDPEDEDWDASARPSPQRRKKRHTSGAPRKKASKRPRRGYTGSDVDDDDAIVSDDAFTDRSSSEEVEINPNTGRSVRRATKKQIKYEESEEDEIQDTPSESNSPAPRRRNKAHQSIEHPSLVVKLQIGEHAARDLDSKMPSGRSLRTRQGSKPINNVRGETPNLLGTRRSSRLSHDVEEPIVALSDSGRHASVVRQGTRSPKPMPTTRATRGAKAPRASAIMEASQEDSIVHHDDSEAPLDDLLVENTETQVQASHQGSPEQDAQADKDDAEGEDDDDDDDDDDDEMQVGVIQESQHDPLAAEDSDEEGPVTHGGARNLRSAAKSKRGADESSDFEPAPEEDKEDEEMSEDEQPQGRRSTSEGSASGSGRRSGRLRKKRTRSRRQSNSSGEGSPDPDEIAEEIHELGGNKRRRLNRNLPDSDLAYDKPQRRNRARNQVDYRIVRPELNAAFDDEEGGASAADKTRSRGGGGGAKYRSLFSNQGPFGGGLEAGATGGADSDSSDEEVQKMPRPSLGGAVGMTPTTAAPPGFGFPQTHNADAQQGGAGGGPANLGKVKDKKALADADPLGVDPNVTFDEVGGLGDHINKLKEMVQLPLLYPEVFKEKNMTPPRGVLFHGPPGTGKTLLARALSSTLSGSGQKVSFYMRKGADALSKWVGEAERQLRLLFEEARKNQPSIIFFDEIDGLAPVRSSKQEQIHASIVATLLALMDGMDGRGQVIVIGATNRPDSVDPALRRPGRFDREFYFPLPDAAGRRAIIDIHTKGWKPELKPEIKDQLAELTKGYGGADLRALCTEAALNAVQGTYPQIYTSEKKLLIDPKSIKVLAKDFMISVNKIVPSSQRTATSKAAPLPKGVEPLLRKPLKELQERLDQLIPRRKKLTALEEAQYDDRDEEKGFEKEMLMRSFTNNRMFRPRLLIKGLEGMGQRYLSAALLSKIEGLHVQSFDLPTIYEDSTRPPEQAIIQLFNEAKRHKPSVIYIPAVDMWYESLPEAALRMFHMMLRDIQANEPVLLLGVLEQENENDRLNPRMMKDLFPFTSRNVYDLKRPEKDARREFFTEVSDYIRMSPTDFPDPDNRKKRILPELPHAPVVEPVLDPREIAAREKAQRKQDRMTLNKLKISIQPIMDQLKKSYRSFVTPVLEESWYSYLLTEAEPNHISTDLPPGQQQQQEQTRAWAFSKDKKGVDVLLHIESGNKYYNLDIKNIEQRLSNGYYKRPRDFLFDIRTLAKDSRTYEEASRASGNPANQQRTVKANEMVTNVEVDIEGIVQSNPALAAECEAVYLRELEREKKAKEKRDRDLAAGKEVALIAPVPPQQSATTAETPGPIVLGEPLPPFNVAPPVTPVRPYLPAAPLTNGTSGEHNGFTVPSRTDEDTHTTDSQDLDAHTRHHEFQTPSGMGTQTQKSQMPARTFIAAHSNPHDYHNSASTTTSGKKTSDRSSGARFSTQYNTQSTNGTGPAGAPDFSEMAPQPGGSQLPDTQGLSNSYISSLPLCPAPAKSFFPSEFPSEDASSQAPPSQASSHSHHDMPAPAVPRGPSAITAILNEHDEEPHPQLLLDEQQLANLHDLLVSSSSGCSLEQLEQINASLMETIWEDRREWNRNKVVHHVGEAFNTIIRDIDEMQKLQRQSQEEAEVEYRRESGNGGGSGGMYYTGLTQAGTQEQTQYWDSTRGRGSAAQGGAGIAQTQASQYL</sequence>
<organism evidence="12 13">
    <name type="scientific">Paraphaeosphaeria minitans</name>
    <dbReference type="NCBI Taxonomy" id="565426"/>
    <lineage>
        <taxon>Eukaryota</taxon>
        <taxon>Fungi</taxon>
        <taxon>Dikarya</taxon>
        <taxon>Ascomycota</taxon>
        <taxon>Pezizomycotina</taxon>
        <taxon>Dothideomycetes</taxon>
        <taxon>Pleosporomycetidae</taxon>
        <taxon>Pleosporales</taxon>
        <taxon>Massarineae</taxon>
        <taxon>Didymosphaeriaceae</taxon>
        <taxon>Paraphaeosphaeria</taxon>
    </lineage>
</organism>
<comment type="similarity">
    <text evidence="3">Belongs to the AAA ATPase family.</text>
</comment>
<feature type="compositionally biased region" description="Low complexity" evidence="10">
    <location>
        <begin position="1440"/>
        <end position="1456"/>
    </location>
</feature>
<dbReference type="Pfam" id="PF17862">
    <property type="entry name" value="AAA_lid_3"/>
    <property type="match status" value="1"/>
</dbReference>
<feature type="compositionally biased region" description="Acidic residues" evidence="10">
    <location>
        <begin position="285"/>
        <end position="303"/>
    </location>
</feature>
<keyword evidence="5" id="KW-0547">Nucleotide-binding</keyword>
<feature type="compositionally biased region" description="Basic residues" evidence="10">
    <location>
        <begin position="387"/>
        <end position="400"/>
    </location>
</feature>
<evidence type="ECO:0000256" key="9">
    <source>
        <dbReference type="ARBA" id="ARBA00023242"/>
    </source>
</evidence>
<dbReference type="SUPFAM" id="SSF52540">
    <property type="entry name" value="P-loop containing nucleoside triphosphate hydrolases"/>
    <property type="match status" value="2"/>
</dbReference>
<feature type="compositionally biased region" description="Basic residues" evidence="10">
    <location>
        <begin position="32"/>
        <end position="54"/>
    </location>
</feature>
<dbReference type="InterPro" id="IPR045199">
    <property type="entry name" value="ATAD2-like"/>
</dbReference>
<feature type="compositionally biased region" description="Low complexity" evidence="10">
    <location>
        <begin position="1697"/>
        <end position="1706"/>
    </location>
</feature>
<dbReference type="PROSITE" id="PS00674">
    <property type="entry name" value="AAA"/>
    <property type="match status" value="1"/>
</dbReference>
<evidence type="ECO:0000256" key="2">
    <source>
        <dbReference type="ARBA" id="ARBA00004286"/>
    </source>
</evidence>
<feature type="compositionally biased region" description="Gly residues" evidence="10">
    <location>
        <begin position="500"/>
        <end position="511"/>
    </location>
</feature>
<comment type="subcellular location">
    <subcellularLocation>
        <location evidence="2">Chromosome</location>
    </subcellularLocation>
    <subcellularLocation>
        <location evidence="1">Nucleus</location>
    </subcellularLocation>
</comment>
<name>A0A9P6KR68_9PLEO</name>
<keyword evidence="4" id="KW-0158">Chromosome</keyword>
<feature type="compositionally biased region" description="Polar residues" evidence="10">
    <location>
        <begin position="1487"/>
        <end position="1502"/>
    </location>
</feature>